<dbReference type="RefSeq" id="WP_185042116.1">
    <property type="nucleotide sequence ID" value="NZ_BAABFG010000005.1"/>
</dbReference>
<evidence type="ECO:0000313" key="2">
    <source>
        <dbReference type="EMBL" id="MBB4741663.1"/>
    </source>
</evidence>
<feature type="domain" description="CATRA-Associated Small Protein" evidence="1">
    <location>
        <begin position="385"/>
        <end position="461"/>
    </location>
</feature>
<organism evidence="2 3">
    <name type="scientific">Actinoplanes octamycinicus</name>
    <dbReference type="NCBI Taxonomy" id="135948"/>
    <lineage>
        <taxon>Bacteria</taxon>
        <taxon>Bacillati</taxon>
        <taxon>Actinomycetota</taxon>
        <taxon>Actinomycetes</taxon>
        <taxon>Micromonosporales</taxon>
        <taxon>Micromonosporaceae</taxon>
        <taxon>Actinoplanes</taxon>
    </lineage>
</organism>
<dbReference type="InterPro" id="IPR046924">
    <property type="entry name" value="CATASP"/>
</dbReference>
<keyword evidence="3" id="KW-1185">Reference proteome</keyword>
<dbReference type="EMBL" id="JACHNB010000001">
    <property type="protein sequence ID" value="MBB4741663.1"/>
    <property type="molecule type" value="Genomic_DNA"/>
</dbReference>
<evidence type="ECO:0000259" key="1">
    <source>
        <dbReference type="Pfam" id="PF20271"/>
    </source>
</evidence>
<proteinExistence type="predicted"/>
<dbReference type="Proteomes" id="UP000546162">
    <property type="component" value="Unassembled WGS sequence"/>
</dbReference>
<protein>
    <recommendedName>
        <fullName evidence="1">CATRA-Associated Small Protein domain-containing protein</fullName>
    </recommendedName>
</protein>
<accession>A0A7W7M952</accession>
<reference evidence="2 3" key="1">
    <citation type="submission" date="2020-08" db="EMBL/GenBank/DDBJ databases">
        <title>Sequencing the genomes of 1000 actinobacteria strains.</title>
        <authorList>
            <person name="Klenk H.-P."/>
        </authorList>
    </citation>
    <scope>NUCLEOTIDE SEQUENCE [LARGE SCALE GENOMIC DNA]</scope>
    <source>
        <strain evidence="2 3">DSM 45809</strain>
    </source>
</reference>
<comment type="caution">
    <text evidence="2">The sequence shown here is derived from an EMBL/GenBank/DDBJ whole genome shotgun (WGS) entry which is preliminary data.</text>
</comment>
<sequence>MSSVRLLLTAADPGLAGTPLLVTTHPPAGRGGRSLVARIQHPLSVAVAEPYCGFAVHLPGGRTITAAVAPGKRDETVDLVVDVVGDAHTVFTTAGTQQWGRFTDSGYPGCWVRLWRADDRTGAWQVVSWPDAPITAEPDRITFHLRLPPGRHMVQAGGERLTPKLSVLPEAARVDITLRPAAGPVPWLGVFVTTDDLPAEALRGYLASGAVAAARQIDQLTSDAAGPLARIAAGYLSLRAGAPPDAEAVDGSTADETVIRAWRHWHTGSEPEAVPAEFERAVRAGVPIYPEGLRLLAAALRRLSDPGALDEVAPLLDAAELSEPTTAFAGAAPDRPSADATDSMCTALPHRVALAPHVGEPREGVHLPAATLADIAEAEELLGDLEVLASWYHTAKGWEQVGVALRQMRQALLTDDLDQFQDSLVALEVLGPVRHHHGPRTVSPMPAEIRVLVDELRGMLAAMRVDGSPRLA</sequence>
<gene>
    <name evidence="2" type="ORF">BJY16_005122</name>
</gene>
<evidence type="ECO:0000313" key="3">
    <source>
        <dbReference type="Proteomes" id="UP000546162"/>
    </source>
</evidence>
<dbReference type="Pfam" id="PF20271">
    <property type="entry name" value="CATASP"/>
    <property type="match status" value="1"/>
</dbReference>
<dbReference type="AlphaFoldDB" id="A0A7W7M952"/>
<name>A0A7W7M952_9ACTN</name>